<dbReference type="InterPro" id="IPR000965">
    <property type="entry name" value="GPR_dom"/>
</dbReference>
<keyword evidence="5 7" id="KW-0560">Oxidoreductase</keyword>
<evidence type="ECO:0000259" key="8">
    <source>
        <dbReference type="Pfam" id="PF00171"/>
    </source>
</evidence>
<dbReference type="InterPro" id="IPR016161">
    <property type="entry name" value="Ald_DH/histidinol_DH"/>
</dbReference>
<dbReference type="PIRSF" id="PIRSF000151">
    <property type="entry name" value="GPR"/>
    <property type="match status" value="1"/>
</dbReference>
<evidence type="ECO:0000256" key="7">
    <source>
        <dbReference type="HAMAP-Rule" id="MF_00412"/>
    </source>
</evidence>
<dbReference type="PROSITE" id="PS01223">
    <property type="entry name" value="PROA"/>
    <property type="match status" value="1"/>
</dbReference>
<dbReference type="EMBL" id="REGR01000003">
    <property type="protein sequence ID" value="RXZ44488.1"/>
    <property type="molecule type" value="Genomic_DNA"/>
</dbReference>
<evidence type="ECO:0000256" key="4">
    <source>
        <dbReference type="ARBA" id="ARBA00022857"/>
    </source>
</evidence>
<comment type="subcellular location">
    <subcellularLocation>
        <location evidence="7">Cytoplasm</location>
    </subcellularLocation>
</comment>
<dbReference type="Pfam" id="PF00171">
    <property type="entry name" value="Aldedh"/>
    <property type="match status" value="2"/>
</dbReference>
<feature type="domain" description="Aldehyde dehydrogenase" evidence="8">
    <location>
        <begin position="307"/>
        <end position="376"/>
    </location>
</feature>
<dbReference type="GO" id="GO:0004350">
    <property type="term" value="F:glutamate-5-semialdehyde dehydrogenase activity"/>
    <property type="evidence" value="ECO:0007669"/>
    <property type="project" value="UniProtKB-EC"/>
</dbReference>
<keyword evidence="3 7" id="KW-0641">Proline biosynthesis</keyword>
<evidence type="ECO:0000256" key="1">
    <source>
        <dbReference type="ARBA" id="ARBA00004985"/>
    </source>
</evidence>
<sequence length="419" mass="45185">MNVHDYMQEVGRAARAASRAIARADTNQKNKALFAIADALERDHDKLVTANMLDLNAAEKAGLEAALVDRLAVTEATVRSMAEGLRQIAALPDPVGEMDDFTYRPSGIQLGKMRVPLGVVGIIYESRPNVTADAAGLCLKSGNAAILRGGSEAFHSNQAIAACVHEGLAVAGLPAGVVQVLGTTDRAAVTELVTMPDYVDVIVPRGGKGLIERISREARVPVIKHLHGNCHVYIDDTANPDKAFNIALNAKTHRYGTCNTMESLLVHAAFAEFILPRLAKAYWEKGVELRGCERTRAILGERVVAATAEDWETEYLAPILAVKVVKDLDDAIEHINTHGSHHTDAIVTEDYGRARRFLREVDSASVMVNASTRFADGFEYGLGAEIGISTDKIHARGPVGLEGLTSQKWVVLGDGQIRQ</sequence>
<dbReference type="InterPro" id="IPR016163">
    <property type="entry name" value="Ald_DH_C"/>
</dbReference>
<comment type="pathway">
    <text evidence="1 7">Amino-acid biosynthesis; L-proline biosynthesis; L-glutamate 5-semialdehyde from L-glutamate: step 2/2.</text>
</comment>
<comment type="similarity">
    <text evidence="7">Belongs to the gamma-glutamyl phosphate reductase family.</text>
</comment>
<reference evidence="9 10" key="1">
    <citation type="submission" date="2018-10" db="EMBL/GenBank/DDBJ databases">
        <title>Draft genome of Fastidiocella sp. strain 375T, a bacterium isolated from a karstic cave dripping water.</title>
        <authorList>
            <person name="Coelho C."/>
            <person name="Verissimo A."/>
            <person name="Tiago I."/>
        </authorList>
    </citation>
    <scope>NUCLEOTIDE SEQUENCE [LARGE SCALE GENOMIC DNA]</scope>
    <source>
        <strain evidence="9 10">CAVE-375</strain>
    </source>
</reference>
<dbReference type="SUPFAM" id="SSF53720">
    <property type="entry name" value="ALDH-like"/>
    <property type="match status" value="1"/>
</dbReference>
<comment type="caution">
    <text evidence="9">The sequence shown here is derived from an EMBL/GenBank/DDBJ whole genome shotgun (WGS) entry which is preliminary data.</text>
</comment>
<evidence type="ECO:0000256" key="5">
    <source>
        <dbReference type="ARBA" id="ARBA00023002"/>
    </source>
</evidence>
<feature type="domain" description="Aldehyde dehydrogenase" evidence="8">
    <location>
        <begin position="9"/>
        <end position="282"/>
    </location>
</feature>
<dbReference type="PANTHER" id="PTHR11063">
    <property type="entry name" value="GLUTAMATE SEMIALDEHYDE DEHYDROGENASE"/>
    <property type="match status" value="1"/>
</dbReference>
<dbReference type="HAMAP" id="MF_00412">
    <property type="entry name" value="ProA"/>
    <property type="match status" value="1"/>
</dbReference>
<dbReference type="PANTHER" id="PTHR11063:SF8">
    <property type="entry name" value="DELTA-1-PYRROLINE-5-CARBOXYLATE SYNTHASE"/>
    <property type="match status" value="1"/>
</dbReference>
<dbReference type="CDD" id="cd07079">
    <property type="entry name" value="ALDH_F18-19_ProA-GPR"/>
    <property type="match status" value="1"/>
</dbReference>
<dbReference type="Gene3D" id="3.40.605.10">
    <property type="entry name" value="Aldehyde Dehydrogenase, Chain A, domain 1"/>
    <property type="match status" value="1"/>
</dbReference>
<keyword evidence="7" id="KW-0963">Cytoplasm</keyword>
<name>A0ABY0FGX1_9NEIS</name>
<evidence type="ECO:0000256" key="2">
    <source>
        <dbReference type="ARBA" id="ARBA00022605"/>
    </source>
</evidence>
<dbReference type="EC" id="1.2.1.41" evidence="7"/>
<evidence type="ECO:0000313" key="10">
    <source>
        <dbReference type="Proteomes" id="UP000290682"/>
    </source>
</evidence>
<evidence type="ECO:0000256" key="6">
    <source>
        <dbReference type="ARBA" id="ARBA00049024"/>
    </source>
</evidence>
<protein>
    <recommendedName>
        <fullName evidence="7">Gamma-glutamyl phosphate reductase</fullName>
        <shortName evidence="7">GPR</shortName>
        <ecNumber evidence="7">1.2.1.41</ecNumber>
    </recommendedName>
    <alternativeName>
        <fullName evidence="7">Glutamate-5-semialdehyde dehydrogenase</fullName>
    </alternativeName>
    <alternativeName>
        <fullName evidence="7">Glutamyl-gamma-semialdehyde dehydrogenase</fullName>
        <shortName evidence="7">GSA dehydrogenase</shortName>
    </alternativeName>
</protein>
<dbReference type="RefSeq" id="WP_129212040.1">
    <property type="nucleotide sequence ID" value="NZ_REGR01000003.1"/>
</dbReference>
<comment type="function">
    <text evidence="7">Catalyzes the NADPH-dependent reduction of L-glutamate 5-phosphate into L-glutamate 5-semialdehyde and phosphate. The product spontaneously undergoes cyclization to form 1-pyrroline-5-carboxylate.</text>
</comment>
<proteinExistence type="inferred from homology"/>
<dbReference type="InterPro" id="IPR020593">
    <property type="entry name" value="G-glutamylP_reductase_CS"/>
</dbReference>
<dbReference type="InterPro" id="IPR015590">
    <property type="entry name" value="Aldehyde_DH_dom"/>
</dbReference>
<evidence type="ECO:0000256" key="3">
    <source>
        <dbReference type="ARBA" id="ARBA00022650"/>
    </source>
</evidence>
<organism evidence="9 10">
    <name type="scientific">Crenobacter cavernae</name>
    <dbReference type="NCBI Taxonomy" id="2290923"/>
    <lineage>
        <taxon>Bacteria</taxon>
        <taxon>Pseudomonadati</taxon>
        <taxon>Pseudomonadota</taxon>
        <taxon>Betaproteobacteria</taxon>
        <taxon>Neisseriales</taxon>
        <taxon>Neisseriaceae</taxon>
        <taxon>Crenobacter</taxon>
    </lineage>
</organism>
<keyword evidence="10" id="KW-1185">Reference proteome</keyword>
<keyword evidence="4 7" id="KW-0521">NADP</keyword>
<dbReference type="InterPro" id="IPR016162">
    <property type="entry name" value="Ald_DH_N"/>
</dbReference>
<comment type="catalytic activity">
    <reaction evidence="6 7">
        <text>L-glutamate 5-semialdehyde + phosphate + NADP(+) = L-glutamyl 5-phosphate + NADPH + H(+)</text>
        <dbReference type="Rhea" id="RHEA:19541"/>
        <dbReference type="ChEBI" id="CHEBI:15378"/>
        <dbReference type="ChEBI" id="CHEBI:43474"/>
        <dbReference type="ChEBI" id="CHEBI:57783"/>
        <dbReference type="ChEBI" id="CHEBI:58066"/>
        <dbReference type="ChEBI" id="CHEBI:58274"/>
        <dbReference type="ChEBI" id="CHEBI:58349"/>
        <dbReference type="EC" id="1.2.1.41"/>
    </reaction>
</comment>
<dbReference type="NCBIfam" id="NF001221">
    <property type="entry name" value="PRK00197.1"/>
    <property type="match status" value="1"/>
</dbReference>
<keyword evidence="2 7" id="KW-0028">Amino-acid biosynthesis</keyword>
<dbReference type="Gene3D" id="3.40.309.10">
    <property type="entry name" value="Aldehyde Dehydrogenase, Chain A, domain 2"/>
    <property type="match status" value="1"/>
</dbReference>
<accession>A0ABY0FGX1</accession>
<evidence type="ECO:0000313" key="9">
    <source>
        <dbReference type="EMBL" id="RXZ44488.1"/>
    </source>
</evidence>
<dbReference type="InterPro" id="IPR012134">
    <property type="entry name" value="Glu-5-SA_DH"/>
</dbReference>
<gene>
    <name evidence="7" type="primary">proA</name>
    <name evidence="9" type="ORF">EBB06_05125</name>
</gene>
<dbReference type="NCBIfam" id="TIGR00407">
    <property type="entry name" value="proA"/>
    <property type="match status" value="1"/>
</dbReference>
<dbReference type="Proteomes" id="UP000290682">
    <property type="component" value="Unassembled WGS sequence"/>
</dbReference>